<dbReference type="Pfam" id="PF20232">
    <property type="entry name" value="T6SS_FHA_C"/>
    <property type="match status" value="1"/>
</dbReference>
<evidence type="ECO:0000256" key="1">
    <source>
        <dbReference type="SAM" id="MobiDB-lite"/>
    </source>
</evidence>
<gene>
    <name evidence="3" type="ORF">A1QC_00700</name>
</gene>
<dbReference type="SUPFAM" id="SSF49879">
    <property type="entry name" value="SMAD/FHA domain"/>
    <property type="match status" value="1"/>
</dbReference>
<dbReference type="InterPro" id="IPR008984">
    <property type="entry name" value="SMAD_FHA_dom_sf"/>
</dbReference>
<accession>A0A1E5E3K8</accession>
<feature type="compositionally biased region" description="Basic and acidic residues" evidence="1">
    <location>
        <begin position="179"/>
        <end position="188"/>
    </location>
</feature>
<dbReference type="Proteomes" id="UP000094070">
    <property type="component" value="Unassembled WGS sequence"/>
</dbReference>
<feature type="compositionally biased region" description="Basic and acidic residues" evidence="1">
    <location>
        <begin position="159"/>
        <end position="171"/>
    </location>
</feature>
<dbReference type="STRING" id="1188252.A1QC_00700"/>
<proteinExistence type="predicted"/>
<organism evidence="3 4">
    <name type="scientific">Vibrio rumoiensis 1S-45</name>
    <dbReference type="NCBI Taxonomy" id="1188252"/>
    <lineage>
        <taxon>Bacteria</taxon>
        <taxon>Pseudomonadati</taxon>
        <taxon>Pseudomonadota</taxon>
        <taxon>Gammaproteobacteria</taxon>
        <taxon>Vibrionales</taxon>
        <taxon>Vibrionaceae</taxon>
        <taxon>Vibrio</taxon>
    </lineage>
</organism>
<dbReference type="EMBL" id="AJYK02000043">
    <property type="protein sequence ID" value="OEF26920.1"/>
    <property type="molecule type" value="Genomic_DNA"/>
</dbReference>
<protein>
    <recommendedName>
        <fullName evidence="2">Type VI secretion system FHA domain-containing protein</fullName>
    </recommendedName>
</protein>
<reference evidence="3 4" key="1">
    <citation type="journal article" date="2012" name="Science">
        <title>Ecological populations of bacteria act as socially cohesive units of antibiotic production and resistance.</title>
        <authorList>
            <person name="Cordero O.X."/>
            <person name="Wildschutte H."/>
            <person name="Kirkup B."/>
            <person name="Proehl S."/>
            <person name="Ngo L."/>
            <person name="Hussain F."/>
            <person name="Le Roux F."/>
            <person name="Mincer T."/>
            <person name="Polz M.F."/>
        </authorList>
    </citation>
    <scope>NUCLEOTIDE SEQUENCE [LARGE SCALE GENOMIC DNA]</scope>
    <source>
        <strain evidence="3 4">1S-45</strain>
    </source>
</reference>
<sequence length="347" mass="39611">MEEHTFLTFVVMNTRLLKTGGAASHQFKQEGGYIGNDDSCHWLLPDPNNALITPYCQVKYQNGQYHLIDLQGGIGVNDQQPQFEQNRSIAVQNGDVFRIGSYQLKAHLKVVEVEMEQSYRSVSEAVGQDVQEPSQTYIPQLDIDLPSFTDAPVSQPEATHVEIEPSAHKEQNMSPNADVSRKNQAESESLKSSIEGLLSIHNRQDSYFHLLNRSFQPIQDNPLQMGLSIDETEQLMFGEEKSLFHLDPPQAISNSLKSIESHSERMHQSTTMALQYLLNELSPETLLKRFQSYKKNAPDNVDADAWAWKMYQSYFSELTSGRQKGFEKQFWEVLEQSYDSIQRQQNS</sequence>
<dbReference type="eggNOG" id="COG1716">
    <property type="taxonomic scope" value="Bacteria"/>
</dbReference>
<dbReference type="InterPro" id="IPR046883">
    <property type="entry name" value="T6SS_FHA_C"/>
</dbReference>
<dbReference type="CDD" id="cd00060">
    <property type="entry name" value="FHA"/>
    <property type="match status" value="1"/>
</dbReference>
<dbReference type="OrthoDB" id="273564at2"/>
<name>A0A1E5E3K8_9VIBR</name>
<feature type="region of interest" description="Disordered" evidence="1">
    <location>
        <begin position="157"/>
        <end position="188"/>
    </location>
</feature>
<evidence type="ECO:0000259" key="2">
    <source>
        <dbReference type="Pfam" id="PF20232"/>
    </source>
</evidence>
<comment type="caution">
    <text evidence="3">The sequence shown here is derived from an EMBL/GenBank/DDBJ whole genome shotgun (WGS) entry which is preliminary data.</text>
</comment>
<keyword evidence="4" id="KW-1185">Reference proteome</keyword>
<evidence type="ECO:0000313" key="3">
    <source>
        <dbReference type="EMBL" id="OEF26920.1"/>
    </source>
</evidence>
<dbReference type="RefSeq" id="WP_017025182.1">
    <property type="nucleotide sequence ID" value="NZ_AJYK02000043.1"/>
</dbReference>
<dbReference type="Gene3D" id="2.60.200.20">
    <property type="match status" value="1"/>
</dbReference>
<dbReference type="eggNOG" id="COG3456">
    <property type="taxonomic scope" value="Bacteria"/>
</dbReference>
<feature type="domain" description="Type VI secretion system FHA" evidence="2">
    <location>
        <begin position="187"/>
        <end position="340"/>
    </location>
</feature>
<dbReference type="AlphaFoldDB" id="A0A1E5E3K8"/>
<evidence type="ECO:0000313" key="4">
    <source>
        <dbReference type="Proteomes" id="UP000094070"/>
    </source>
</evidence>